<evidence type="ECO:0000313" key="19">
    <source>
        <dbReference type="EMBL" id="CAF3815468.1"/>
    </source>
</evidence>
<dbReference type="PANTHER" id="PTHR20963:SF8">
    <property type="entry name" value="MULTIPLE INOSITOL POLYPHOSPHATE PHOSPHATASE 1"/>
    <property type="match status" value="1"/>
</dbReference>
<dbReference type="PANTHER" id="PTHR20963">
    <property type="entry name" value="MULTIPLE INOSITOL POLYPHOSPHATE PHOSPHATASE-RELATED"/>
    <property type="match status" value="1"/>
</dbReference>
<evidence type="ECO:0000313" key="21">
    <source>
        <dbReference type="Proteomes" id="UP000663882"/>
    </source>
</evidence>
<evidence type="ECO:0000313" key="15">
    <source>
        <dbReference type="EMBL" id="CAF1313348.1"/>
    </source>
</evidence>
<keyword evidence="8" id="KW-0472">Membrane</keyword>
<dbReference type="EMBL" id="CAJNOT010002958">
    <property type="protein sequence ID" value="CAF1355072.1"/>
    <property type="molecule type" value="Genomic_DNA"/>
</dbReference>
<dbReference type="EC" id="3.1.3.62" evidence="4"/>
<dbReference type="InterPro" id="IPR000560">
    <property type="entry name" value="His_Pase_clade-2"/>
</dbReference>
<dbReference type="Proteomes" id="UP000663864">
    <property type="component" value="Unassembled WGS sequence"/>
</dbReference>
<comment type="catalytic activity">
    <reaction evidence="11">
        <text>1D-myo-inositol 1,2,4,5,6-pentakisphosphate + H2O = 1D-myo-inositol 1,2,5,6-tetrakisphosphate + phosphate</text>
        <dbReference type="Rhea" id="RHEA:77115"/>
        <dbReference type="ChEBI" id="CHEBI:15377"/>
        <dbReference type="ChEBI" id="CHEBI:43474"/>
        <dbReference type="ChEBI" id="CHEBI:57798"/>
        <dbReference type="ChEBI" id="CHEBI:195535"/>
        <dbReference type="EC" id="3.1.3.62"/>
    </reaction>
    <physiologicalReaction direction="left-to-right" evidence="11">
        <dbReference type="Rhea" id="RHEA:77116"/>
    </physiologicalReaction>
</comment>
<evidence type="ECO:0000313" key="17">
    <source>
        <dbReference type="EMBL" id="CAF1356711.1"/>
    </source>
</evidence>
<dbReference type="Gene3D" id="3.40.50.1240">
    <property type="entry name" value="Phosphoglycerate mutase-like"/>
    <property type="match status" value="1"/>
</dbReference>
<dbReference type="SUPFAM" id="SSF53254">
    <property type="entry name" value="Phosphoglycerate mutase-like"/>
    <property type="match status" value="1"/>
</dbReference>
<dbReference type="Proteomes" id="UP000663874">
    <property type="component" value="Unassembled WGS sequence"/>
</dbReference>
<dbReference type="OrthoDB" id="15954at2759"/>
<keyword evidence="7" id="KW-0378">Hydrolase</keyword>
<dbReference type="EC" id="3.1.3.80" evidence="3"/>
<comment type="catalytic activity">
    <reaction evidence="13">
        <text>(2R)-2,3-bisphosphoglycerate + H2O = (2R)-2-phosphoglycerate + phosphate</text>
        <dbReference type="Rhea" id="RHEA:27381"/>
        <dbReference type="ChEBI" id="CHEBI:15377"/>
        <dbReference type="ChEBI" id="CHEBI:43474"/>
        <dbReference type="ChEBI" id="CHEBI:58248"/>
        <dbReference type="ChEBI" id="CHEBI:58289"/>
        <dbReference type="EC" id="3.1.3.80"/>
    </reaction>
    <physiologicalReaction direction="left-to-right" evidence="13">
        <dbReference type="Rhea" id="RHEA:27382"/>
    </physiologicalReaction>
</comment>
<organism evidence="15 21">
    <name type="scientific">Rotaria sordida</name>
    <dbReference type="NCBI Taxonomy" id="392033"/>
    <lineage>
        <taxon>Eukaryota</taxon>
        <taxon>Metazoa</taxon>
        <taxon>Spiralia</taxon>
        <taxon>Gnathifera</taxon>
        <taxon>Rotifera</taxon>
        <taxon>Eurotatoria</taxon>
        <taxon>Bdelloidea</taxon>
        <taxon>Philodinida</taxon>
        <taxon>Philodinidae</taxon>
        <taxon>Rotaria</taxon>
    </lineage>
</organism>
<evidence type="ECO:0000256" key="8">
    <source>
        <dbReference type="ARBA" id="ARBA00023136"/>
    </source>
</evidence>
<evidence type="ECO:0000256" key="9">
    <source>
        <dbReference type="ARBA" id="ARBA00031642"/>
    </source>
</evidence>
<evidence type="ECO:0000256" key="14">
    <source>
        <dbReference type="SAM" id="SignalP"/>
    </source>
</evidence>
<evidence type="ECO:0000256" key="13">
    <source>
        <dbReference type="ARBA" id="ARBA00043832"/>
    </source>
</evidence>
<keyword evidence="6 14" id="KW-0732">Signal</keyword>
<comment type="catalytic activity">
    <reaction evidence="12">
        <text>1D-myo-inositol hexakisphosphate + H2O = 1D-myo-inositol 1,2,4,5,6-pentakisphosphate + phosphate</text>
        <dbReference type="Rhea" id="RHEA:16989"/>
        <dbReference type="ChEBI" id="CHEBI:15377"/>
        <dbReference type="ChEBI" id="CHEBI:43474"/>
        <dbReference type="ChEBI" id="CHEBI:57798"/>
        <dbReference type="ChEBI" id="CHEBI:58130"/>
        <dbReference type="EC" id="3.1.3.62"/>
    </reaction>
    <physiologicalReaction direction="left-to-right" evidence="12">
        <dbReference type="Rhea" id="RHEA:16990"/>
    </physiologicalReaction>
</comment>
<dbReference type="Proteomes" id="UP000663823">
    <property type="component" value="Unassembled WGS sequence"/>
</dbReference>
<evidence type="ECO:0000313" key="16">
    <source>
        <dbReference type="EMBL" id="CAF1355072.1"/>
    </source>
</evidence>
<evidence type="ECO:0000256" key="6">
    <source>
        <dbReference type="ARBA" id="ARBA00022729"/>
    </source>
</evidence>
<evidence type="ECO:0000313" key="20">
    <source>
        <dbReference type="EMBL" id="CAF3903740.1"/>
    </source>
</evidence>
<sequence>MTIMPCLYLLIIIIVLDKTNGIQKAFYSSKTPYKLPLLTLNLPLPPAGFESVCVQILARHGCRALEGRKYDKLTMTLWTQAKQEEVLTEYGRKLGENLQEFIAINDKLGDSSNRIQVVTSGKSRTIASLNTFIEGLPSTLTSLIDYEPANQILLYFHDNNKYETYYRKDRQLKNKIRSIEMQLYSKQMARNLLERLYNVSFVDRLANRYNTIIDSELGKSIKNEVDAVRMFHGLYLTGSNLRVEGVESLLEKYFLSDESAWFAYLQDAKDYYEKGPAFLNRTITYDMAQILLDDFFLHSTQCSQIDLKYFLRAHFAHGETIIPFAALLQIPILSDKSTPFNDTYTYNNNRWRGELVSPMAANIQWEIYQHYNYGKHQQILIRMLYNEYPIPFKSECKQYNRINNFFYTIDELKRCCNIIDD</sequence>
<evidence type="ECO:0000256" key="1">
    <source>
        <dbReference type="ARBA" id="ARBA00004370"/>
    </source>
</evidence>
<dbReference type="Pfam" id="PF00328">
    <property type="entry name" value="His_Phos_2"/>
    <property type="match status" value="1"/>
</dbReference>
<evidence type="ECO:0000256" key="5">
    <source>
        <dbReference type="ARBA" id="ARBA00018097"/>
    </source>
</evidence>
<evidence type="ECO:0000256" key="7">
    <source>
        <dbReference type="ARBA" id="ARBA00022801"/>
    </source>
</evidence>
<dbReference type="Proteomes" id="UP000663836">
    <property type="component" value="Unassembled WGS sequence"/>
</dbReference>
<evidence type="ECO:0000256" key="11">
    <source>
        <dbReference type="ARBA" id="ARBA00043671"/>
    </source>
</evidence>
<dbReference type="AlphaFoldDB" id="A0A815EKV8"/>
<comment type="catalytic activity">
    <reaction evidence="10">
        <text>1D-myo-inositol 1,2,5,6-tetrakisphosphate + H2O = 1D-myo-inositol 1,2,6-trisphosphate + phosphate</text>
        <dbReference type="Rhea" id="RHEA:77119"/>
        <dbReference type="ChEBI" id="CHEBI:15377"/>
        <dbReference type="ChEBI" id="CHEBI:43474"/>
        <dbReference type="ChEBI" id="CHEBI:195535"/>
        <dbReference type="ChEBI" id="CHEBI:195537"/>
        <dbReference type="EC" id="3.1.3.62"/>
    </reaction>
    <physiologicalReaction direction="left-to-right" evidence="10">
        <dbReference type="Rhea" id="RHEA:77120"/>
    </physiologicalReaction>
</comment>
<dbReference type="GO" id="GO:0034417">
    <property type="term" value="F:bisphosphoglycerate 3-phosphatase activity"/>
    <property type="evidence" value="ECO:0007669"/>
    <property type="project" value="UniProtKB-EC"/>
</dbReference>
<feature type="chain" id="PRO_5036227305" description="Multiple inositol polyphosphate phosphatase 1" evidence="14">
    <location>
        <begin position="22"/>
        <end position="421"/>
    </location>
</feature>
<reference evidence="15" key="1">
    <citation type="submission" date="2021-02" db="EMBL/GenBank/DDBJ databases">
        <authorList>
            <person name="Nowell W R."/>
        </authorList>
    </citation>
    <scope>NUCLEOTIDE SEQUENCE</scope>
</reference>
<dbReference type="EMBL" id="CAJOBE010002339">
    <property type="protein sequence ID" value="CAF3815468.1"/>
    <property type="molecule type" value="Genomic_DNA"/>
</dbReference>
<comment type="caution">
    <text evidence="15">The sequence shown here is derived from an EMBL/GenBank/DDBJ whole genome shotgun (WGS) entry which is preliminary data.</text>
</comment>
<evidence type="ECO:0000256" key="3">
    <source>
        <dbReference type="ARBA" id="ARBA00012976"/>
    </source>
</evidence>
<gene>
    <name evidence="19" type="ORF">FNK824_LOCUS15831</name>
    <name evidence="20" type="ORF">JBS370_LOCUS21018</name>
    <name evidence="18" type="ORF">OTI717_LOCUS18506</name>
    <name evidence="15" type="ORF">RFH988_LOCUS30373</name>
    <name evidence="17" type="ORF">SEV965_LOCUS29158</name>
    <name evidence="16" type="ORF">ZHD862_LOCUS30772</name>
</gene>
<evidence type="ECO:0000256" key="2">
    <source>
        <dbReference type="ARBA" id="ARBA00008422"/>
    </source>
</evidence>
<feature type="signal peptide" evidence="14">
    <location>
        <begin position="1"/>
        <end position="21"/>
    </location>
</feature>
<dbReference type="Proteomes" id="UP000663889">
    <property type="component" value="Unassembled WGS sequence"/>
</dbReference>
<evidence type="ECO:0000256" key="4">
    <source>
        <dbReference type="ARBA" id="ARBA00013040"/>
    </source>
</evidence>
<dbReference type="EMBL" id="CAJNOO010003026">
    <property type="protein sequence ID" value="CAF1313348.1"/>
    <property type="molecule type" value="Genomic_DNA"/>
</dbReference>
<name>A0A815EKV8_9BILA</name>
<dbReference type="EMBL" id="CAJOAX010002568">
    <property type="protein sequence ID" value="CAF3805191.1"/>
    <property type="molecule type" value="Genomic_DNA"/>
</dbReference>
<proteinExistence type="inferred from homology"/>
<dbReference type="EMBL" id="CAJOBD010002727">
    <property type="protein sequence ID" value="CAF3903740.1"/>
    <property type="molecule type" value="Genomic_DNA"/>
</dbReference>
<protein>
    <recommendedName>
        <fullName evidence="5">Multiple inositol polyphosphate phosphatase 1</fullName>
        <ecNumber evidence="4">3.1.3.62</ecNumber>
        <ecNumber evidence="3">3.1.3.80</ecNumber>
    </recommendedName>
    <alternativeName>
        <fullName evidence="9">2,3-bisphosphoglycerate 3-phosphatase</fullName>
    </alternativeName>
</protein>
<accession>A0A815EKV8</accession>
<comment type="similarity">
    <text evidence="2">Belongs to the histidine acid phosphatase family. MINPP1 subfamily.</text>
</comment>
<dbReference type="Proteomes" id="UP000663882">
    <property type="component" value="Unassembled WGS sequence"/>
</dbReference>
<evidence type="ECO:0000313" key="18">
    <source>
        <dbReference type="EMBL" id="CAF3805191.1"/>
    </source>
</evidence>
<dbReference type="InterPro" id="IPR029033">
    <property type="entry name" value="His_PPase_superfam"/>
</dbReference>
<comment type="subcellular location">
    <subcellularLocation>
        <location evidence="1">Membrane</location>
    </subcellularLocation>
</comment>
<dbReference type="EMBL" id="CAJNOU010002889">
    <property type="protein sequence ID" value="CAF1356711.1"/>
    <property type="molecule type" value="Genomic_DNA"/>
</dbReference>
<evidence type="ECO:0000256" key="10">
    <source>
        <dbReference type="ARBA" id="ARBA00043668"/>
    </source>
</evidence>
<dbReference type="GO" id="GO:0016020">
    <property type="term" value="C:membrane"/>
    <property type="evidence" value="ECO:0007669"/>
    <property type="project" value="UniProtKB-SubCell"/>
</dbReference>
<evidence type="ECO:0000256" key="12">
    <source>
        <dbReference type="ARBA" id="ARBA00043691"/>
    </source>
</evidence>